<evidence type="ECO:0000313" key="5">
    <source>
        <dbReference type="EMBL" id="REG00003.1"/>
    </source>
</evidence>
<evidence type="ECO:0000256" key="4">
    <source>
        <dbReference type="SAM" id="MobiDB-lite"/>
    </source>
</evidence>
<keyword evidence="5" id="KW-0575">Peroxidase</keyword>
<dbReference type="Pfam" id="PF03098">
    <property type="entry name" value="An_peroxidase"/>
    <property type="match status" value="1"/>
</dbReference>
<dbReference type="AlphaFoldDB" id="A0A3D9ZU53"/>
<dbReference type="PANTHER" id="PTHR11475:SF4">
    <property type="entry name" value="CHORION PEROXIDASE"/>
    <property type="match status" value="1"/>
</dbReference>
<evidence type="ECO:0000256" key="3">
    <source>
        <dbReference type="ARBA" id="ARBA00023180"/>
    </source>
</evidence>
<dbReference type="InterPro" id="IPR010255">
    <property type="entry name" value="Haem_peroxidase_sf"/>
</dbReference>
<evidence type="ECO:0000256" key="1">
    <source>
        <dbReference type="ARBA" id="ARBA00004613"/>
    </source>
</evidence>
<keyword evidence="2" id="KW-0964">Secreted</keyword>
<keyword evidence="3" id="KW-0325">Glycoprotein</keyword>
<dbReference type="GO" id="GO:0020037">
    <property type="term" value="F:heme binding"/>
    <property type="evidence" value="ECO:0007669"/>
    <property type="project" value="InterPro"/>
</dbReference>
<dbReference type="InterPro" id="IPR037120">
    <property type="entry name" value="Haem_peroxidase_sf_animal"/>
</dbReference>
<comment type="caution">
    <text evidence="5">The sequence shown here is derived from an EMBL/GenBank/DDBJ whole genome shotgun (WGS) entry which is preliminary data.</text>
</comment>
<comment type="subcellular location">
    <subcellularLocation>
        <location evidence="1">Secreted</location>
    </subcellularLocation>
</comment>
<keyword evidence="5" id="KW-0560">Oxidoreductase</keyword>
<protein>
    <submittedName>
        <fullName evidence="5">Heme peroxidase</fullName>
    </submittedName>
</protein>
<name>A0A3D9ZU53_9ACTN</name>
<proteinExistence type="predicted"/>
<dbReference type="GO" id="GO:0004601">
    <property type="term" value="F:peroxidase activity"/>
    <property type="evidence" value="ECO:0007669"/>
    <property type="project" value="UniProtKB-KW"/>
</dbReference>
<sequence length="477" mass="51367">MNNPTGDPTRRAYAGQVDRSHGHPHGSHAAARDHCLAPTRAVDRPTGPARYGRMFPGLSPLGTDPQLLMRAGGDGGVCDAAVALDEMAPGGDDATEAAGWPFFGQIIAHDITADRSPIGAGASPETLRNARAPMLNLEMIYSDGPIGCPYLFDLSDPAKFLLGQDGFDVPRNQQGVALIGDPRNDVHVFSLSLHIALLRAHNRIVDLLRAVGVAEADVFDEARSTLTWHYQWIVVRDFLPRLVGTPLVEQVLADGGRWFAPKPGEAYIPLEFADAAYRYGHGQIRHTYQLVEGGPAVPLFPDLVGFGPLPSNRRLDLAQIFDVPGRPRAQRAKRLDGRLATSLIGLPEQVTGAVDEAAYRSLAVRDLLRGGTTGLPSGEDVARLLGVPPLTPDELDQPWPNGTPLWFYILKEAEYRGGGDRLGPVGGQIVAEVLIGLLRADSASYLSGEPDWEPTLPSTGPGFDLADLFTFDVTRRS</sequence>
<dbReference type="RefSeq" id="WP_116071219.1">
    <property type="nucleotide sequence ID" value="NZ_BONB01000056.1"/>
</dbReference>
<dbReference type="PROSITE" id="PS50292">
    <property type="entry name" value="PEROXIDASE_3"/>
    <property type="match status" value="1"/>
</dbReference>
<accession>A0A3D9ZU53</accession>
<dbReference type="InterPro" id="IPR019791">
    <property type="entry name" value="Haem_peroxidase_animal"/>
</dbReference>
<organism evidence="5 6">
    <name type="scientific">Asanoa ferruginea</name>
    <dbReference type="NCBI Taxonomy" id="53367"/>
    <lineage>
        <taxon>Bacteria</taxon>
        <taxon>Bacillati</taxon>
        <taxon>Actinomycetota</taxon>
        <taxon>Actinomycetes</taxon>
        <taxon>Micromonosporales</taxon>
        <taxon>Micromonosporaceae</taxon>
        <taxon>Asanoa</taxon>
    </lineage>
</organism>
<dbReference type="SUPFAM" id="SSF48113">
    <property type="entry name" value="Heme-dependent peroxidases"/>
    <property type="match status" value="1"/>
</dbReference>
<evidence type="ECO:0000313" key="6">
    <source>
        <dbReference type="Proteomes" id="UP000256913"/>
    </source>
</evidence>
<feature type="region of interest" description="Disordered" evidence="4">
    <location>
        <begin position="1"/>
        <end position="48"/>
    </location>
</feature>
<keyword evidence="6" id="KW-1185">Reference proteome</keyword>
<dbReference type="OrthoDB" id="105077at2"/>
<dbReference type="Proteomes" id="UP000256913">
    <property type="component" value="Unassembled WGS sequence"/>
</dbReference>
<evidence type="ECO:0000256" key="2">
    <source>
        <dbReference type="ARBA" id="ARBA00022525"/>
    </source>
</evidence>
<dbReference type="EMBL" id="QUMQ01000001">
    <property type="protein sequence ID" value="REG00003.1"/>
    <property type="molecule type" value="Genomic_DNA"/>
</dbReference>
<dbReference type="GO" id="GO:0005576">
    <property type="term" value="C:extracellular region"/>
    <property type="evidence" value="ECO:0007669"/>
    <property type="project" value="UniProtKB-SubCell"/>
</dbReference>
<dbReference type="PRINTS" id="PR00457">
    <property type="entry name" value="ANPEROXIDASE"/>
</dbReference>
<dbReference type="GO" id="GO:0006979">
    <property type="term" value="P:response to oxidative stress"/>
    <property type="evidence" value="ECO:0007669"/>
    <property type="project" value="InterPro"/>
</dbReference>
<dbReference type="PANTHER" id="PTHR11475">
    <property type="entry name" value="OXIDASE/PEROXIDASE"/>
    <property type="match status" value="1"/>
</dbReference>
<dbReference type="Gene3D" id="1.10.640.10">
    <property type="entry name" value="Haem peroxidase domain superfamily, animal type"/>
    <property type="match status" value="1"/>
</dbReference>
<reference evidence="5 6" key="1">
    <citation type="submission" date="2018-08" db="EMBL/GenBank/DDBJ databases">
        <title>Sequencing the genomes of 1000 actinobacteria strains.</title>
        <authorList>
            <person name="Klenk H.-P."/>
        </authorList>
    </citation>
    <scope>NUCLEOTIDE SEQUENCE [LARGE SCALE GENOMIC DNA]</scope>
    <source>
        <strain evidence="5 6">DSM 44099</strain>
    </source>
</reference>
<gene>
    <name evidence="5" type="ORF">DFJ67_6049</name>
</gene>